<gene>
    <name evidence="2" type="ORF">SAMN05421879_11172</name>
</gene>
<dbReference type="RefSeq" id="WP_097188936.1">
    <property type="nucleotide sequence ID" value="NZ_OBQK01000011.1"/>
</dbReference>
<reference evidence="3" key="1">
    <citation type="submission" date="2017-08" db="EMBL/GenBank/DDBJ databases">
        <authorList>
            <person name="Varghese N."/>
            <person name="Submissions S."/>
        </authorList>
    </citation>
    <scope>NUCLEOTIDE SEQUENCE [LARGE SCALE GENOMIC DNA]</scope>
    <source>
        <strain evidence="3">USBA17B2</strain>
    </source>
</reference>
<accession>A0A285VT30</accession>
<protein>
    <submittedName>
        <fullName evidence="2">Uncharacterized protein</fullName>
    </submittedName>
</protein>
<name>A0A285VT30_9MICO</name>
<dbReference type="AlphaFoldDB" id="A0A285VT30"/>
<keyword evidence="1" id="KW-0472">Membrane</keyword>
<organism evidence="2 3">
    <name type="scientific">Ornithinimicrobium cerasi</name>
    <dbReference type="NCBI Taxonomy" id="2248773"/>
    <lineage>
        <taxon>Bacteria</taxon>
        <taxon>Bacillati</taxon>
        <taxon>Actinomycetota</taxon>
        <taxon>Actinomycetes</taxon>
        <taxon>Micrococcales</taxon>
        <taxon>Ornithinimicrobiaceae</taxon>
        <taxon>Ornithinimicrobium</taxon>
    </lineage>
</organism>
<evidence type="ECO:0000313" key="3">
    <source>
        <dbReference type="Proteomes" id="UP000219688"/>
    </source>
</evidence>
<keyword evidence="1" id="KW-1133">Transmembrane helix</keyword>
<evidence type="ECO:0000256" key="1">
    <source>
        <dbReference type="SAM" id="Phobius"/>
    </source>
</evidence>
<dbReference type="EMBL" id="OBQK01000011">
    <property type="protein sequence ID" value="SOC57244.1"/>
    <property type="molecule type" value="Genomic_DNA"/>
</dbReference>
<proteinExistence type="predicted"/>
<dbReference type="Proteomes" id="UP000219688">
    <property type="component" value="Unassembled WGS sequence"/>
</dbReference>
<feature type="transmembrane region" description="Helical" evidence="1">
    <location>
        <begin position="27"/>
        <end position="45"/>
    </location>
</feature>
<sequence>MTSRHRMEAAWTHPESSVKGRVRRNRAWVLALMFALIVVVATLSWSRMMGVADVTYELRVCDRPLSAASTWTEVQAAGCQAAPAAGTAVTLWAGGDQQEPDTTDRTSWTFEDVPVNTSATGVQVDLRTPARSVVLAEPTNEQVRRALSGDASERRWTANVGSRGPVSYWVLVTPAATG</sequence>
<keyword evidence="1" id="KW-0812">Transmembrane</keyword>
<evidence type="ECO:0000313" key="2">
    <source>
        <dbReference type="EMBL" id="SOC57244.1"/>
    </source>
</evidence>
<keyword evidence="3" id="KW-1185">Reference proteome</keyword>